<evidence type="ECO:0000313" key="4">
    <source>
        <dbReference type="EMBL" id="NKY24576.1"/>
    </source>
</evidence>
<dbReference type="AlphaFoldDB" id="A0A7X6KYL5"/>
<feature type="region of interest" description="Disordered" evidence="2">
    <location>
        <begin position="433"/>
        <end position="475"/>
    </location>
</feature>
<feature type="transmembrane region" description="Helical" evidence="3">
    <location>
        <begin position="155"/>
        <end position="172"/>
    </location>
</feature>
<dbReference type="RefSeq" id="WP_168631699.1">
    <property type="nucleotide sequence ID" value="NZ_BONL01000031.1"/>
</dbReference>
<evidence type="ECO:0000256" key="2">
    <source>
        <dbReference type="SAM" id="MobiDB-lite"/>
    </source>
</evidence>
<feature type="compositionally biased region" description="Basic and acidic residues" evidence="2">
    <location>
        <begin position="177"/>
        <end position="194"/>
    </location>
</feature>
<dbReference type="InterPro" id="IPR001733">
    <property type="entry name" value="Peptidase_S26B"/>
</dbReference>
<feature type="transmembrane region" description="Helical" evidence="3">
    <location>
        <begin position="486"/>
        <end position="503"/>
    </location>
</feature>
<dbReference type="GO" id="GO:0006465">
    <property type="term" value="P:signal peptide processing"/>
    <property type="evidence" value="ECO:0007669"/>
    <property type="project" value="UniProtKB-UniRule"/>
</dbReference>
<dbReference type="GO" id="GO:0016020">
    <property type="term" value="C:membrane"/>
    <property type="evidence" value="ECO:0007669"/>
    <property type="project" value="UniProtKB-UniRule"/>
</dbReference>
<feature type="compositionally biased region" description="Gly residues" evidence="2">
    <location>
        <begin position="450"/>
        <end position="475"/>
    </location>
</feature>
<comment type="caution">
    <text evidence="4">The sequence shown here is derived from an EMBL/GenBank/DDBJ whole genome shotgun (WGS) entry which is preliminary data.</text>
</comment>
<dbReference type="GO" id="GO:0004252">
    <property type="term" value="F:serine-type endopeptidase activity"/>
    <property type="evidence" value="ECO:0007669"/>
    <property type="project" value="UniProtKB-UniRule"/>
</dbReference>
<feature type="compositionally biased region" description="Low complexity" evidence="2">
    <location>
        <begin position="279"/>
        <end position="288"/>
    </location>
</feature>
<keyword evidence="4" id="KW-0378">Hydrolase</keyword>
<feature type="compositionally biased region" description="Pro residues" evidence="2">
    <location>
        <begin position="265"/>
        <end position="278"/>
    </location>
</feature>
<dbReference type="CDD" id="cd06462">
    <property type="entry name" value="Peptidase_S24_S26"/>
    <property type="match status" value="1"/>
</dbReference>
<accession>A0A7X6KYL5</accession>
<dbReference type="NCBIfam" id="TIGR02228">
    <property type="entry name" value="sigpep_I_arch"/>
    <property type="match status" value="1"/>
</dbReference>
<dbReference type="EC" id="3.4.21.89" evidence="1"/>
<keyword evidence="3" id="KW-0472">Membrane</keyword>
<keyword evidence="3" id="KW-1133">Transmembrane helix</keyword>
<feature type="transmembrane region" description="Helical" evidence="3">
    <location>
        <begin position="25"/>
        <end position="54"/>
    </location>
</feature>
<keyword evidence="3" id="KW-0812">Transmembrane</keyword>
<gene>
    <name evidence="4" type="ORF">HGA03_18100</name>
</gene>
<dbReference type="EMBL" id="JAAXOX010000018">
    <property type="protein sequence ID" value="NKY24576.1"/>
    <property type="molecule type" value="Genomic_DNA"/>
</dbReference>
<feature type="region of interest" description="Disordered" evidence="2">
    <location>
        <begin position="258"/>
        <end position="294"/>
    </location>
</feature>
<sequence length="511" mass="51363">MSGTHSAPPAPGRSWRRAADLTRELLLTAAAVFGAVCAVLVMLVVTLNLGLIVFRTGSMSPAIPTGSAALVRTLPAEQVQVGDVVTVPSPVGPLPVTHRVVSVEPLADGSTRLVLRGDANDAPDPFPYDVTEVRRVVAHAPGVGVALVRLHDPRALGTITVLVAGVILWALWPPRRSAPERGPSHAGGPEREPSHAGAPERGPSHAGGPEREPSHAGGPGVDTPSEPEAPRPRRRTAAITGALVLLATGAVLIGPGPSPAAAAPAPEPPTPTVTPTAPPATGYPAGDGVLALSSSLPPGTDWSLSPGDDLLWRVTSAARPPAGADAATGRVWVTLIAGGPLVELGDAVRLTLRLCDGGWAADGACPHGARDLPAPAGDGVVLVDRVPVGELTSERPQQVAVRLQVAEDLPAEAQGQAMYLALRFDAFGESRVDQVGGEVPPQGSEDPGPGAAGPGATGSGAGGPGAGGSAPGPGGLALTGADLRPAGWAVLVLLLGSVLGSWVRDRRKAGR</sequence>
<feature type="region of interest" description="Disordered" evidence="2">
    <location>
        <begin position="177"/>
        <end position="234"/>
    </location>
</feature>
<proteinExistence type="predicted"/>
<reference evidence="4 5" key="1">
    <citation type="submission" date="2020-04" db="EMBL/GenBank/DDBJ databases">
        <title>MicrobeNet Type strains.</title>
        <authorList>
            <person name="Nicholson A.C."/>
        </authorList>
    </citation>
    <scope>NUCLEOTIDE SEQUENCE [LARGE SCALE GENOMIC DNA]</scope>
    <source>
        <strain evidence="4 5">ATCC BAA-788</strain>
    </source>
</reference>
<evidence type="ECO:0000256" key="3">
    <source>
        <dbReference type="SAM" id="Phobius"/>
    </source>
</evidence>
<keyword evidence="5" id="KW-1185">Reference proteome</keyword>
<protein>
    <recommendedName>
        <fullName evidence="1">Signal peptidase I</fullName>
        <ecNumber evidence="1">3.4.21.89</ecNumber>
    </recommendedName>
</protein>
<dbReference type="GO" id="GO:0009003">
    <property type="term" value="F:signal peptidase activity"/>
    <property type="evidence" value="ECO:0007669"/>
    <property type="project" value="UniProtKB-EC"/>
</dbReference>
<dbReference type="Proteomes" id="UP000581206">
    <property type="component" value="Unassembled WGS sequence"/>
</dbReference>
<evidence type="ECO:0000256" key="1">
    <source>
        <dbReference type="NCBIfam" id="TIGR02228"/>
    </source>
</evidence>
<evidence type="ECO:0000313" key="5">
    <source>
        <dbReference type="Proteomes" id="UP000581206"/>
    </source>
</evidence>
<name>A0A7X6KYL5_9CELL</name>
<organism evidence="4 5">
    <name type="scientific">Cellulomonas denverensis</name>
    <dbReference type="NCBI Taxonomy" id="264297"/>
    <lineage>
        <taxon>Bacteria</taxon>
        <taxon>Bacillati</taxon>
        <taxon>Actinomycetota</taxon>
        <taxon>Actinomycetes</taxon>
        <taxon>Micrococcales</taxon>
        <taxon>Cellulomonadaceae</taxon>
        <taxon>Cellulomonas</taxon>
    </lineage>
</organism>